<reference evidence="2" key="1">
    <citation type="journal article" date="2011" name="Genome Biol. Evol.">
        <title>Massive genomic decay in Serratia symbiotica, a recently evolved symbiont of aphids.</title>
        <authorList>
            <person name="Burke G.R."/>
            <person name="Moran N.A."/>
        </authorList>
    </citation>
    <scope>NUCLEOTIDE SEQUENCE [LARGE SCALE GENOMIC DNA]</scope>
    <source>
        <strain evidence="2">Tucson</strain>
    </source>
</reference>
<feature type="non-terminal residue" evidence="1">
    <location>
        <position position="21"/>
    </location>
</feature>
<name>E9CNH6_9GAMM</name>
<gene>
    <name evidence="1" type="ORF">SSYM_1975</name>
</gene>
<evidence type="ECO:0000313" key="1">
    <source>
        <dbReference type="EMBL" id="EFW11757.1"/>
    </source>
</evidence>
<keyword evidence="2" id="KW-1185">Reference proteome</keyword>
<dbReference type="EMBL" id="GL636121">
    <property type="protein sequence ID" value="EFW11757.1"/>
    <property type="molecule type" value="Genomic_DNA"/>
</dbReference>
<proteinExistence type="predicted"/>
<dbReference type="HOGENOM" id="CLU_3427555_0_0_6"/>
<evidence type="ECO:0000313" key="2">
    <source>
        <dbReference type="Proteomes" id="UP000013568"/>
    </source>
</evidence>
<sequence>MVSFNIGTNNFFMYLKCKRKV</sequence>
<dbReference type="AlphaFoldDB" id="E9CNH6"/>
<dbReference type="Proteomes" id="UP000013568">
    <property type="component" value="Unassembled WGS sequence"/>
</dbReference>
<accession>E9CNH6</accession>
<organism evidence="1 2">
    <name type="scientific">Serratia symbiotica str. Tucson</name>
    <dbReference type="NCBI Taxonomy" id="914128"/>
    <lineage>
        <taxon>Bacteria</taxon>
        <taxon>Pseudomonadati</taxon>
        <taxon>Pseudomonadota</taxon>
        <taxon>Gammaproteobacteria</taxon>
        <taxon>Enterobacterales</taxon>
        <taxon>Yersiniaceae</taxon>
        <taxon>Serratia</taxon>
        <taxon>Serratia symbiotica</taxon>
    </lineage>
</organism>
<protein>
    <submittedName>
        <fullName evidence="1">Uncharacterized protein</fullName>
    </submittedName>
</protein>